<dbReference type="Gene3D" id="3.10.50.30">
    <property type="entry name" value="Transcription elongation factor, GreA/GreB, C-terminal domain"/>
    <property type="match status" value="1"/>
</dbReference>
<keyword evidence="5 8" id="KW-0804">Transcription</keyword>
<reference evidence="13" key="1">
    <citation type="journal article" date="2019" name="Int. J. Syst. Evol. Microbiol.">
        <title>The Global Catalogue of Microorganisms (GCM) 10K type strain sequencing project: providing services to taxonomists for standard genome sequencing and annotation.</title>
        <authorList>
            <consortium name="The Broad Institute Genomics Platform"/>
            <consortium name="The Broad Institute Genome Sequencing Center for Infectious Disease"/>
            <person name="Wu L."/>
            <person name="Ma J."/>
        </authorList>
    </citation>
    <scope>NUCLEOTIDE SEQUENCE [LARGE SCALE GENOMIC DNA]</scope>
    <source>
        <strain evidence="13">CGMCC 4.7317</strain>
    </source>
</reference>
<dbReference type="HAMAP" id="MF_00105">
    <property type="entry name" value="GreA_GreB"/>
    <property type="match status" value="1"/>
</dbReference>
<keyword evidence="4 8" id="KW-0238">DNA-binding</keyword>
<organism evidence="12 13">
    <name type="scientific">Longivirga aurantiaca</name>
    <dbReference type="NCBI Taxonomy" id="1837743"/>
    <lineage>
        <taxon>Bacteria</taxon>
        <taxon>Bacillati</taxon>
        <taxon>Actinomycetota</taxon>
        <taxon>Actinomycetes</taxon>
        <taxon>Sporichthyales</taxon>
        <taxon>Sporichthyaceae</taxon>
        <taxon>Longivirga</taxon>
    </lineage>
</organism>
<keyword evidence="12" id="KW-0251">Elongation factor</keyword>
<dbReference type="PROSITE" id="PS00829">
    <property type="entry name" value="GREAB_1"/>
    <property type="match status" value="1"/>
</dbReference>
<evidence type="ECO:0000256" key="7">
    <source>
        <dbReference type="ARBA" id="ARBA00030776"/>
    </source>
</evidence>
<dbReference type="Proteomes" id="UP001596138">
    <property type="component" value="Unassembled WGS sequence"/>
</dbReference>
<dbReference type="InterPro" id="IPR036953">
    <property type="entry name" value="GreA/GreB_C_sf"/>
</dbReference>
<dbReference type="InterPro" id="IPR022691">
    <property type="entry name" value="Tscrpt_elong_fac_GreA/B_N"/>
</dbReference>
<evidence type="ECO:0000313" key="12">
    <source>
        <dbReference type="EMBL" id="MFC6237348.1"/>
    </source>
</evidence>
<dbReference type="Pfam" id="PF01272">
    <property type="entry name" value="GreA_GreB"/>
    <property type="match status" value="1"/>
</dbReference>
<dbReference type="Gene3D" id="1.10.287.180">
    <property type="entry name" value="Transcription elongation factor, GreA/GreB, N-terminal domain"/>
    <property type="match status" value="1"/>
</dbReference>
<gene>
    <name evidence="8 12" type="primary">greA</name>
    <name evidence="12" type="ORF">ACFQGU_05635</name>
</gene>
<dbReference type="PIRSF" id="PIRSF006092">
    <property type="entry name" value="GreA_GreB"/>
    <property type="match status" value="1"/>
</dbReference>
<dbReference type="NCBIfam" id="NF001262">
    <property type="entry name" value="PRK00226.1-3"/>
    <property type="match status" value="1"/>
</dbReference>
<evidence type="ECO:0000256" key="1">
    <source>
        <dbReference type="ARBA" id="ARBA00008213"/>
    </source>
</evidence>
<comment type="caution">
    <text evidence="12">The sequence shown here is derived from an EMBL/GenBank/DDBJ whole genome shotgun (WGS) entry which is preliminary data.</text>
</comment>
<keyword evidence="3 8" id="KW-0805">Transcription regulation</keyword>
<dbReference type="PANTHER" id="PTHR30437:SF4">
    <property type="entry name" value="TRANSCRIPTION ELONGATION FACTOR GREA"/>
    <property type="match status" value="1"/>
</dbReference>
<dbReference type="RefSeq" id="WP_386764571.1">
    <property type="nucleotide sequence ID" value="NZ_JBHSTI010000008.1"/>
</dbReference>
<dbReference type="PANTHER" id="PTHR30437">
    <property type="entry name" value="TRANSCRIPTION ELONGATION FACTOR GREA"/>
    <property type="match status" value="1"/>
</dbReference>
<dbReference type="NCBIfam" id="TIGR01462">
    <property type="entry name" value="greA"/>
    <property type="match status" value="1"/>
</dbReference>
<evidence type="ECO:0000259" key="11">
    <source>
        <dbReference type="Pfam" id="PF03449"/>
    </source>
</evidence>
<accession>A0ABW1SY31</accession>
<keyword evidence="13" id="KW-1185">Reference proteome</keyword>
<dbReference type="InterPro" id="IPR036805">
    <property type="entry name" value="Tscrpt_elong_fac_GreA/B_N_sf"/>
</dbReference>
<dbReference type="SUPFAM" id="SSF54534">
    <property type="entry name" value="FKBP-like"/>
    <property type="match status" value="1"/>
</dbReference>
<evidence type="ECO:0000256" key="3">
    <source>
        <dbReference type="ARBA" id="ARBA00023015"/>
    </source>
</evidence>
<evidence type="ECO:0000256" key="8">
    <source>
        <dbReference type="HAMAP-Rule" id="MF_00105"/>
    </source>
</evidence>
<comment type="function">
    <text evidence="6 8 9">Necessary for efficient RNA polymerase transcription elongation past template-encoded arresting sites. The arresting sites in DNA have the property of trapping a certain fraction of elongating RNA polymerases that pass through, resulting in locked ternary complexes. Cleavage of the nascent transcript by cleavage factors such as GreA or GreB allows the resumption of elongation from the new 3'terminus. GreA releases sequences of 2 to 3 nucleotides.</text>
</comment>
<protein>
    <recommendedName>
        <fullName evidence="2 8">Transcription elongation factor GreA</fullName>
    </recommendedName>
    <alternativeName>
        <fullName evidence="7 8">Transcript cleavage factor GreA</fullName>
    </alternativeName>
</protein>
<feature type="domain" description="Transcription elongation factor GreA/GreB N-terminal" evidence="11">
    <location>
        <begin position="8"/>
        <end position="77"/>
    </location>
</feature>
<keyword evidence="12" id="KW-0648">Protein biosynthesis</keyword>
<dbReference type="Pfam" id="PF03449">
    <property type="entry name" value="GreA_GreB_N"/>
    <property type="match status" value="1"/>
</dbReference>
<proteinExistence type="inferred from homology"/>
<dbReference type="EMBL" id="JBHSTI010000008">
    <property type="protein sequence ID" value="MFC6237348.1"/>
    <property type="molecule type" value="Genomic_DNA"/>
</dbReference>
<evidence type="ECO:0000256" key="6">
    <source>
        <dbReference type="ARBA" id="ARBA00024916"/>
    </source>
</evidence>
<evidence type="ECO:0000256" key="9">
    <source>
        <dbReference type="RuleBase" id="RU000556"/>
    </source>
</evidence>
<dbReference type="InterPro" id="IPR001437">
    <property type="entry name" value="Tscrpt_elong_fac_GreA/B_C"/>
</dbReference>
<dbReference type="InterPro" id="IPR023459">
    <property type="entry name" value="Tscrpt_elong_fac_GreA/B_fam"/>
</dbReference>
<feature type="domain" description="Transcription elongation factor GreA/GreB C-terminal" evidence="10">
    <location>
        <begin position="83"/>
        <end position="159"/>
    </location>
</feature>
<evidence type="ECO:0000259" key="10">
    <source>
        <dbReference type="Pfam" id="PF01272"/>
    </source>
</evidence>
<dbReference type="GO" id="GO:0003746">
    <property type="term" value="F:translation elongation factor activity"/>
    <property type="evidence" value="ECO:0007669"/>
    <property type="project" value="UniProtKB-KW"/>
</dbReference>
<evidence type="ECO:0000313" key="13">
    <source>
        <dbReference type="Proteomes" id="UP001596138"/>
    </source>
</evidence>
<dbReference type="InterPro" id="IPR028624">
    <property type="entry name" value="Tscrpt_elong_fac_GreA/B"/>
</dbReference>
<evidence type="ECO:0000256" key="5">
    <source>
        <dbReference type="ARBA" id="ARBA00023163"/>
    </source>
</evidence>
<evidence type="ECO:0000256" key="4">
    <source>
        <dbReference type="ARBA" id="ARBA00023125"/>
    </source>
</evidence>
<dbReference type="InterPro" id="IPR018151">
    <property type="entry name" value="TF_GreA/GreB_CS"/>
</dbReference>
<dbReference type="InterPro" id="IPR006359">
    <property type="entry name" value="Tscrpt_elong_fac_GreA"/>
</dbReference>
<name>A0ABW1SY31_9ACTN</name>
<comment type="similarity">
    <text evidence="1 8 9">Belongs to the GreA/GreB family.</text>
</comment>
<dbReference type="SUPFAM" id="SSF46557">
    <property type="entry name" value="GreA transcript cleavage protein, N-terminal domain"/>
    <property type="match status" value="1"/>
</dbReference>
<sequence>MTQTTETWLTQEAFERLQEELADRSGPRRAQIVKRIEAAREEGDLKENGGYHAAKEEQGKNEARVKVLTHLLENAKIGAPPATEGEVAQGQVVTVRLVEFNEEETFLLGSREEAATASISVYSPTSPLGAAVLGRKVGTSVSYTTPAGKTLNVEILKAEPYTG</sequence>
<evidence type="ECO:0000256" key="2">
    <source>
        <dbReference type="ARBA" id="ARBA00013729"/>
    </source>
</evidence>